<proteinExistence type="predicted"/>
<accession>A0ABW2H6A5</accession>
<evidence type="ECO:0008006" key="3">
    <source>
        <dbReference type="Google" id="ProtNLM"/>
    </source>
</evidence>
<reference evidence="2" key="1">
    <citation type="journal article" date="2019" name="Int. J. Syst. Evol. Microbiol.">
        <title>The Global Catalogue of Microorganisms (GCM) 10K type strain sequencing project: providing services to taxonomists for standard genome sequencing and annotation.</title>
        <authorList>
            <consortium name="The Broad Institute Genomics Platform"/>
            <consortium name="The Broad Institute Genome Sequencing Center for Infectious Disease"/>
            <person name="Wu L."/>
            <person name="Ma J."/>
        </authorList>
    </citation>
    <scope>NUCLEOTIDE SEQUENCE [LARGE SCALE GENOMIC DNA]</scope>
    <source>
        <strain evidence="2">CGMCC 1.9106</strain>
    </source>
</reference>
<dbReference type="Proteomes" id="UP001596392">
    <property type="component" value="Unassembled WGS sequence"/>
</dbReference>
<gene>
    <name evidence="1" type="ORF">ACFQO7_35300</name>
</gene>
<name>A0ABW2H6A5_9ACTN</name>
<keyword evidence="2" id="KW-1185">Reference proteome</keyword>
<protein>
    <recommendedName>
        <fullName evidence="3">Suppressor of fused protein SUFU</fullName>
    </recommendedName>
</protein>
<sequence length="165" mass="18606">MPVPWRDSADAFAEVLRRHRVEPAAVADVAAAWQAFTEFLQIEVSGTDADGDADGFIVQWGRYQWTDKLPTLTFTRQLAIATDRDDDPYPVYWQLSLEMCFGDHAELAGVEALNTRNTGFSFSVVGPDRLADLAEARAEVDQYRQLRAMWRMRPASSRLTFEAAC</sequence>
<organism evidence="1 2">
    <name type="scientific">Catellatospora aurea</name>
    <dbReference type="NCBI Taxonomy" id="1337874"/>
    <lineage>
        <taxon>Bacteria</taxon>
        <taxon>Bacillati</taxon>
        <taxon>Actinomycetota</taxon>
        <taxon>Actinomycetes</taxon>
        <taxon>Micromonosporales</taxon>
        <taxon>Micromonosporaceae</taxon>
        <taxon>Catellatospora</taxon>
    </lineage>
</organism>
<dbReference type="EMBL" id="JBHTAC010000064">
    <property type="protein sequence ID" value="MFC7247760.1"/>
    <property type="molecule type" value="Genomic_DNA"/>
</dbReference>
<comment type="caution">
    <text evidence="1">The sequence shown here is derived from an EMBL/GenBank/DDBJ whole genome shotgun (WGS) entry which is preliminary data.</text>
</comment>
<evidence type="ECO:0000313" key="2">
    <source>
        <dbReference type="Proteomes" id="UP001596392"/>
    </source>
</evidence>
<evidence type="ECO:0000313" key="1">
    <source>
        <dbReference type="EMBL" id="MFC7247760.1"/>
    </source>
</evidence>